<evidence type="ECO:0000313" key="8">
    <source>
        <dbReference type="EMBL" id="MDY0394451.1"/>
    </source>
</evidence>
<feature type="transmembrane region" description="Helical" evidence="6">
    <location>
        <begin position="54"/>
        <end position="73"/>
    </location>
</feature>
<evidence type="ECO:0000256" key="6">
    <source>
        <dbReference type="SAM" id="Phobius"/>
    </source>
</evidence>
<accession>A0ABU5C6F8</accession>
<feature type="transmembrane region" description="Helical" evidence="6">
    <location>
        <begin position="138"/>
        <end position="158"/>
    </location>
</feature>
<keyword evidence="5 6" id="KW-0472">Membrane</keyword>
<keyword evidence="4 6" id="KW-1133">Transmembrane helix</keyword>
<keyword evidence="2" id="KW-0813">Transport</keyword>
<dbReference type="PANTHER" id="PTHR30354:SF26">
    <property type="entry name" value="TRANSPORTER, PUTATIVE-RELATED"/>
    <property type="match status" value="1"/>
</dbReference>
<evidence type="ECO:0000256" key="1">
    <source>
        <dbReference type="ARBA" id="ARBA00004141"/>
    </source>
</evidence>
<comment type="subcellular location">
    <subcellularLocation>
        <location evidence="1">Membrane</location>
        <topology evidence="1">Multi-pass membrane protein</topology>
    </subcellularLocation>
</comment>
<comment type="caution">
    <text evidence="8">The sequence shown here is derived from an EMBL/GenBank/DDBJ whole genome shotgun (WGS) entry which is preliminary data.</text>
</comment>
<proteinExistence type="predicted"/>
<feature type="transmembrane region" description="Helical" evidence="6">
    <location>
        <begin position="178"/>
        <end position="198"/>
    </location>
</feature>
<dbReference type="EMBL" id="JAWDIP010000003">
    <property type="protein sequence ID" value="MDY0394451.1"/>
    <property type="molecule type" value="Genomic_DNA"/>
</dbReference>
<reference evidence="8 9" key="1">
    <citation type="submission" date="2023-10" db="EMBL/GenBank/DDBJ databases">
        <title>Virgibacillus halophilus 5B73C genome.</title>
        <authorList>
            <person name="Miliotis G."/>
            <person name="Sengupta P."/>
            <person name="Hameed A."/>
            <person name="Chuvochina M."/>
            <person name="Mcdonagh F."/>
            <person name="Simpson A.C."/>
            <person name="Singh N.K."/>
            <person name="Rekha P.D."/>
            <person name="Raman K."/>
            <person name="Hugenholtz P."/>
            <person name="Venkateswaran K."/>
        </authorList>
    </citation>
    <scope>NUCLEOTIDE SEQUENCE [LARGE SCALE GENOMIC DNA]</scope>
    <source>
        <strain evidence="8 9">5B73C</strain>
    </source>
</reference>
<dbReference type="PANTHER" id="PTHR30354">
    <property type="entry name" value="GNT FAMILY GLUCONATE TRANSPORTER"/>
    <property type="match status" value="1"/>
</dbReference>
<evidence type="ECO:0000256" key="3">
    <source>
        <dbReference type="ARBA" id="ARBA00022692"/>
    </source>
</evidence>
<dbReference type="InterPro" id="IPR004680">
    <property type="entry name" value="Cit_transptr-like_dom"/>
</dbReference>
<feature type="transmembrane region" description="Helical" evidence="6">
    <location>
        <begin position="29"/>
        <end position="47"/>
    </location>
</feature>
<evidence type="ECO:0000313" key="9">
    <source>
        <dbReference type="Proteomes" id="UP001281447"/>
    </source>
</evidence>
<keyword evidence="3 6" id="KW-0812">Transmembrane</keyword>
<evidence type="ECO:0000256" key="5">
    <source>
        <dbReference type="ARBA" id="ARBA00023136"/>
    </source>
</evidence>
<evidence type="ECO:0000259" key="7">
    <source>
        <dbReference type="Pfam" id="PF03600"/>
    </source>
</evidence>
<organism evidence="8 9">
    <name type="scientific">Tigheibacillus halophilus</name>
    <dbReference type="NCBI Taxonomy" id="361280"/>
    <lineage>
        <taxon>Bacteria</taxon>
        <taxon>Bacillati</taxon>
        <taxon>Bacillota</taxon>
        <taxon>Bacilli</taxon>
        <taxon>Bacillales</taxon>
        <taxon>Bacillaceae</taxon>
        <taxon>Tigheibacillus</taxon>
    </lineage>
</organism>
<feature type="domain" description="Citrate transporter-like" evidence="7">
    <location>
        <begin position="13"/>
        <end position="196"/>
    </location>
</feature>
<evidence type="ECO:0000256" key="4">
    <source>
        <dbReference type="ARBA" id="ARBA00022989"/>
    </source>
</evidence>
<protein>
    <submittedName>
        <fullName evidence="8">SLC13 family permease</fullName>
    </submittedName>
</protein>
<gene>
    <name evidence="8" type="ORF">RWE15_08340</name>
</gene>
<feature type="transmembrane region" description="Helical" evidence="6">
    <location>
        <begin position="93"/>
        <end position="126"/>
    </location>
</feature>
<keyword evidence="9" id="KW-1185">Reference proteome</keyword>
<dbReference type="Pfam" id="PF03600">
    <property type="entry name" value="CitMHS"/>
    <property type="match status" value="1"/>
</dbReference>
<name>A0ABU5C6F8_9BACI</name>
<dbReference type="Proteomes" id="UP001281447">
    <property type="component" value="Unassembled WGS sequence"/>
</dbReference>
<sequence length="239" mass="25620">MLSLIGFITILAIVLLLLSGKLTPMIPLVLIPIIGAFVMGFGFGEIGDFFHDGLGSVLDVVVMFIFAILYFGLMQDAGLFDPLINKMIGWSKGSVVTVSVATVLIAAVAHLDGSGASTFLITIPALLPLYNRLKMSRYLLLLLIGGSASVMNMVPWAGPLGRTASVLKMDVAELWHPLIPIQIIGMILMVGLAILLGFREKKRIERTYGAIDAQAAISEMAGTVKDTKKESEKKAACQT</sequence>
<dbReference type="InterPro" id="IPR003474">
    <property type="entry name" value="Glcn_transporter"/>
</dbReference>
<evidence type="ECO:0000256" key="2">
    <source>
        <dbReference type="ARBA" id="ARBA00022448"/>
    </source>
</evidence>